<sequence>MALYNTPADIANTAIRAFLTSLGEYYWGSGFNTGNGKGKRDWEKIRDEIFQNECAYCGDKETKLQMEHLIMFNRNEYGLHHPGNIVPVCSKCNSRTKKVDSGYTTWEEHLSHICERNNQKEKFFDRWTKIRKHINEGEFAYPKLTMEEKDSIRIITNHLYEKIKSEFQNALLLYKELDKTFARKQ</sequence>
<dbReference type="Gene3D" id="1.10.30.50">
    <property type="match status" value="1"/>
</dbReference>
<accession>A0ABZ0W739</accession>
<name>A0ABZ0W739_9BACT</name>
<protein>
    <submittedName>
        <fullName evidence="2">HNH endonuclease signature motif containing protein</fullName>
    </submittedName>
</protein>
<dbReference type="EMBL" id="CP139960">
    <property type="protein sequence ID" value="WQD39067.1"/>
    <property type="molecule type" value="Genomic_DNA"/>
</dbReference>
<keyword evidence="3" id="KW-1185">Reference proteome</keyword>
<dbReference type="GO" id="GO:0004519">
    <property type="term" value="F:endonuclease activity"/>
    <property type="evidence" value="ECO:0007669"/>
    <property type="project" value="UniProtKB-KW"/>
</dbReference>
<evidence type="ECO:0000313" key="2">
    <source>
        <dbReference type="EMBL" id="WQD39067.1"/>
    </source>
</evidence>
<dbReference type="InterPro" id="IPR003615">
    <property type="entry name" value="HNH_nuc"/>
</dbReference>
<evidence type="ECO:0000313" key="3">
    <source>
        <dbReference type="Proteomes" id="UP001325680"/>
    </source>
</evidence>
<keyword evidence="2" id="KW-0540">Nuclease</keyword>
<keyword evidence="2" id="KW-0378">Hydrolase</keyword>
<gene>
    <name evidence="2" type="ORF">U0035_02755</name>
</gene>
<feature type="domain" description="HNH nuclease" evidence="1">
    <location>
        <begin position="44"/>
        <end position="94"/>
    </location>
</feature>
<dbReference type="InterPro" id="IPR002711">
    <property type="entry name" value="HNH"/>
</dbReference>
<dbReference type="CDD" id="cd00085">
    <property type="entry name" value="HNHc"/>
    <property type="match status" value="1"/>
</dbReference>
<keyword evidence="2" id="KW-0255">Endonuclease</keyword>
<dbReference type="RefSeq" id="WP_114793121.1">
    <property type="nucleotide sequence ID" value="NZ_CP139960.1"/>
</dbReference>
<dbReference type="Pfam" id="PF01844">
    <property type="entry name" value="HNH"/>
    <property type="match status" value="1"/>
</dbReference>
<evidence type="ECO:0000259" key="1">
    <source>
        <dbReference type="SMART" id="SM00507"/>
    </source>
</evidence>
<proteinExistence type="predicted"/>
<organism evidence="2 3">
    <name type="scientific">Niabella yanshanensis</name>
    <dbReference type="NCBI Taxonomy" id="577386"/>
    <lineage>
        <taxon>Bacteria</taxon>
        <taxon>Pseudomonadati</taxon>
        <taxon>Bacteroidota</taxon>
        <taxon>Chitinophagia</taxon>
        <taxon>Chitinophagales</taxon>
        <taxon>Chitinophagaceae</taxon>
        <taxon>Niabella</taxon>
    </lineage>
</organism>
<dbReference type="SMART" id="SM00507">
    <property type="entry name" value="HNHc"/>
    <property type="match status" value="1"/>
</dbReference>
<dbReference type="Proteomes" id="UP001325680">
    <property type="component" value="Chromosome"/>
</dbReference>
<reference evidence="2 3" key="1">
    <citation type="submission" date="2023-12" db="EMBL/GenBank/DDBJ databases">
        <title>Genome sequencing and assembly of bacterial species from a model synthetic community.</title>
        <authorList>
            <person name="Hogle S.L."/>
        </authorList>
    </citation>
    <scope>NUCLEOTIDE SEQUENCE [LARGE SCALE GENOMIC DNA]</scope>
    <source>
        <strain evidence="2 3">HAMBI_3031</strain>
    </source>
</reference>